<keyword evidence="2" id="KW-0812">Transmembrane</keyword>
<dbReference type="AlphaFoldDB" id="A0A1H4NA86"/>
<evidence type="ECO:0000313" key="3">
    <source>
        <dbReference type="EMBL" id="SEB91678.1"/>
    </source>
</evidence>
<gene>
    <name evidence="3" type="ORF">SAMN04489806_2119</name>
</gene>
<proteinExistence type="predicted"/>
<dbReference type="EMBL" id="FNRY01000001">
    <property type="protein sequence ID" value="SEB91678.1"/>
    <property type="molecule type" value="Genomic_DNA"/>
</dbReference>
<name>A0A1H4NA86_9MICO</name>
<dbReference type="Proteomes" id="UP000199183">
    <property type="component" value="Unassembled WGS sequence"/>
</dbReference>
<sequence length="186" mass="18327">MDITLTAHPHGAAQASPAREATADRPVTRAVAGLALLGAGLVHFALAPQQGHALLGVLAALGAAELAGAVGILAGRLRVSTRAAVAATLPLVLCAALALGPAVLGVGTPLPALPLLAGALLGVIAALSLAASARLTPRTGAHPWRFTLALVIAAAVLPFIAVPAMSSAQYPTGDAPSMSQLHGHHH</sequence>
<evidence type="ECO:0000313" key="4">
    <source>
        <dbReference type="Proteomes" id="UP000199183"/>
    </source>
</evidence>
<feature type="transmembrane region" description="Helical" evidence="2">
    <location>
        <begin position="112"/>
        <end position="132"/>
    </location>
</feature>
<evidence type="ECO:0000256" key="1">
    <source>
        <dbReference type="SAM" id="MobiDB-lite"/>
    </source>
</evidence>
<dbReference type="OrthoDB" id="10016585at2"/>
<keyword evidence="2" id="KW-0472">Membrane</keyword>
<organism evidence="3 4">
    <name type="scientific">Paramicrobacterium humi</name>
    <dbReference type="NCBI Taxonomy" id="640635"/>
    <lineage>
        <taxon>Bacteria</taxon>
        <taxon>Bacillati</taxon>
        <taxon>Actinomycetota</taxon>
        <taxon>Actinomycetes</taxon>
        <taxon>Micrococcales</taxon>
        <taxon>Microbacteriaceae</taxon>
        <taxon>Paramicrobacterium</taxon>
    </lineage>
</organism>
<feature type="transmembrane region" description="Helical" evidence="2">
    <location>
        <begin position="53"/>
        <end position="73"/>
    </location>
</feature>
<reference evidence="3 4" key="1">
    <citation type="submission" date="2016-10" db="EMBL/GenBank/DDBJ databases">
        <authorList>
            <person name="de Groot N.N."/>
        </authorList>
    </citation>
    <scope>NUCLEOTIDE SEQUENCE [LARGE SCALE GENOMIC DNA]</scope>
    <source>
        <strain evidence="3 4">DSM 21799</strain>
    </source>
</reference>
<feature type="region of interest" description="Disordered" evidence="1">
    <location>
        <begin position="1"/>
        <end position="24"/>
    </location>
</feature>
<dbReference type="RefSeq" id="WP_091183713.1">
    <property type="nucleotide sequence ID" value="NZ_FNRY01000001.1"/>
</dbReference>
<keyword evidence="4" id="KW-1185">Reference proteome</keyword>
<keyword evidence="2" id="KW-1133">Transmembrane helix</keyword>
<dbReference type="STRING" id="640635.SAMN04489806_2119"/>
<protein>
    <submittedName>
        <fullName evidence="3">Uncharacterized protein</fullName>
    </submittedName>
</protein>
<evidence type="ECO:0000256" key="2">
    <source>
        <dbReference type="SAM" id="Phobius"/>
    </source>
</evidence>
<accession>A0A1H4NA86</accession>
<feature type="transmembrane region" description="Helical" evidence="2">
    <location>
        <begin position="85"/>
        <end position="106"/>
    </location>
</feature>
<feature type="transmembrane region" description="Helical" evidence="2">
    <location>
        <begin position="144"/>
        <end position="165"/>
    </location>
</feature>
<feature type="transmembrane region" description="Helical" evidence="2">
    <location>
        <begin position="27"/>
        <end position="47"/>
    </location>
</feature>